<evidence type="ECO:0000313" key="2">
    <source>
        <dbReference type="Proteomes" id="UP000464178"/>
    </source>
</evidence>
<proteinExistence type="predicted"/>
<accession>A0A6P2DCQ0</accession>
<keyword evidence="2" id="KW-1185">Reference proteome</keyword>
<protein>
    <submittedName>
        <fullName evidence="1">Uncharacterized protein</fullName>
    </submittedName>
</protein>
<name>A0A6P2DCQ0_9BACT</name>
<dbReference type="AlphaFoldDB" id="A0A6P2DCQ0"/>
<dbReference type="Proteomes" id="UP000464178">
    <property type="component" value="Chromosome"/>
</dbReference>
<reference evidence="1 2" key="1">
    <citation type="submission" date="2019-05" db="EMBL/GenBank/DDBJ databases">
        <authorList>
            <consortium name="Science for Life Laboratories"/>
        </authorList>
    </citation>
    <scope>NUCLEOTIDE SEQUENCE [LARGE SCALE GENOMIC DNA]</scope>
    <source>
        <strain evidence="1">Soil9</strain>
    </source>
</reference>
<dbReference type="EMBL" id="LR593886">
    <property type="protein sequence ID" value="VTR98563.1"/>
    <property type="molecule type" value="Genomic_DNA"/>
</dbReference>
<dbReference type="RefSeq" id="WP_162671634.1">
    <property type="nucleotide sequence ID" value="NZ_LR593886.1"/>
</dbReference>
<organism evidence="1 2">
    <name type="scientific">Gemmata massiliana</name>
    <dbReference type="NCBI Taxonomy" id="1210884"/>
    <lineage>
        <taxon>Bacteria</taxon>
        <taxon>Pseudomonadati</taxon>
        <taxon>Planctomycetota</taxon>
        <taxon>Planctomycetia</taxon>
        <taxon>Gemmatales</taxon>
        <taxon>Gemmataceae</taxon>
        <taxon>Gemmata</taxon>
    </lineage>
</organism>
<gene>
    <name evidence="1" type="ORF">SOIL9_02330</name>
</gene>
<evidence type="ECO:0000313" key="1">
    <source>
        <dbReference type="EMBL" id="VTR98563.1"/>
    </source>
</evidence>
<dbReference type="KEGG" id="gms:SOIL9_02330"/>
<sequence>MKVRCRTNRAADLTTPWLIGLGDGSYELTPGREYVVYALQWSAEGVPGYILCHDGYGYYPLHYPAELFEVTDPRSSQYWVVTFRPARTLGSSGHVVLPEVVVGFPEWSADWGFHYWVTEGREPELSTWQRYKRLIDEESGITEDAVRREHECRD</sequence>